<name>A0A1Y1V050_9FUNG</name>
<evidence type="ECO:0000313" key="3">
    <source>
        <dbReference type="EMBL" id="ORX44332.1"/>
    </source>
</evidence>
<organism evidence="3 4">
    <name type="scientific">Piromyces finnis</name>
    <dbReference type="NCBI Taxonomy" id="1754191"/>
    <lineage>
        <taxon>Eukaryota</taxon>
        <taxon>Fungi</taxon>
        <taxon>Fungi incertae sedis</taxon>
        <taxon>Chytridiomycota</taxon>
        <taxon>Chytridiomycota incertae sedis</taxon>
        <taxon>Neocallimastigomycetes</taxon>
        <taxon>Neocallimastigales</taxon>
        <taxon>Neocallimastigaceae</taxon>
        <taxon>Piromyces</taxon>
    </lineage>
</organism>
<accession>A0A1Y1V050</accession>
<comment type="caution">
    <text evidence="3">The sequence shown here is derived from an EMBL/GenBank/DDBJ whole genome shotgun (WGS) entry which is preliminary data.</text>
</comment>
<feature type="chain" id="PRO_5012237362" description="FZ domain-containing protein" evidence="2">
    <location>
        <begin position="22"/>
        <end position="414"/>
    </location>
</feature>
<evidence type="ECO:0000256" key="1">
    <source>
        <dbReference type="SAM" id="MobiDB-lite"/>
    </source>
</evidence>
<dbReference type="EMBL" id="MCFH01000046">
    <property type="protein sequence ID" value="ORX44332.1"/>
    <property type="molecule type" value="Genomic_DNA"/>
</dbReference>
<feature type="signal peptide" evidence="2">
    <location>
        <begin position="1"/>
        <end position="21"/>
    </location>
</feature>
<feature type="compositionally biased region" description="Basic and acidic residues" evidence="1">
    <location>
        <begin position="302"/>
        <end position="317"/>
    </location>
</feature>
<sequence length="414" mass="49048">MNMYYIVILFIVNLAFEVSRAYQVSSDGKILDSVDRDESSIRPLYNLLKIKTKSGKVIPDSLLKYLSCPIGNINCKNENIKLCIKNSEVCQYSDNKEVKYIDNLSLENYCQLIIEICDMIMNYDPPLTDDYIYDYDRYFKCEFGDTMCISSQVSSCHYVLNKCWSFQSINDCQKLMDICSKIENSISESFPISYLYIPIGSIINKKNKEYKTDLNICPKSHLEYIATKDTVIGDYAIKKNKQVVLMIPYITKDKIGFISKTLKYFKGIFHIPNTKFNKFTMLNFFTEIKKQLQTKKSQLSESKNEKKYNLKQAEEKQQLSSRKRRKQKKLSIDQLIYKKQRKRSHVLRKIQQRSNNEYKKYIKKNTFPIGSILEKFILDHIPKRIRHILPKKFPVKRSTIRNIRLYRRILRKIF</sequence>
<keyword evidence="2" id="KW-0732">Signal</keyword>
<evidence type="ECO:0000256" key="2">
    <source>
        <dbReference type="SAM" id="SignalP"/>
    </source>
</evidence>
<keyword evidence="4" id="KW-1185">Reference proteome</keyword>
<evidence type="ECO:0000313" key="4">
    <source>
        <dbReference type="Proteomes" id="UP000193719"/>
    </source>
</evidence>
<dbReference type="Proteomes" id="UP000193719">
    <property type="component" value="Unassembled WGS sequence"/>
</dbReference>
<protein>
    <recommendedName>
        <fullName evidence="5">FZ domain-containing protein</fullName>
    </recommendedName>
</protein>
<evidence type="ECO:0008006" key="5">
    <source>
        <dbReference type="Google" id="ProtNLM"/>
    </source>
</evidence>
<feature type="region of interest" description="Disordered" evidence="1">
    <location>
        <begin position="296"/>
        <end position="329"/>
    </location>
</feature>
<proteinExistence type="predicted"/>
<reference evidence="3 4" key="2">
    <citation type="submission" date="2016-08" db="EMBL/GenBank/DDBJ databases">
        <title>Pervasive Adenine N6-methylation of Active Genes in Fungi.</title>
        <authorList>
            <consortium name="DOE Joint Genome Institute"/>
            <person name="Mondo S.J."/>
            <person name="Dannebaum R.O."/>
            <person name="Kuo R.C."/>
            <person name="Labutti K."/>
            <person name="Haridas S."/>
            <person name="Kuo A."/>
            <person name="Salamov A."/>
            <person name="Ahrendt S.R."/>
            <person name="Lipzen A."/>
            <person name="Sullivan W."/>
            <person name="Andreopoulos W.B."/>
            <person name="Clum A."/>
            <person name="Lindquist E."/>
            <person name="Daum C."/>
            <person name="Ramamoorthy G.K."/>
            <person name="Gryganskyi A."/>
            <person name="Culley D."/>
            <person name="Magnuson J.K."/>
            <person name="James T.Y."/>
            <person name="O'Malley M.A."/>
            <person name="Stajich J.E."/>
            <person name="Spatafora J.W."/>
            <person name="Visel A."/>
            <person name="Grigoriev I.V."/>
        </authorList>
    </citation>
    <scope>NUCLEOTIDE SEQUENCE [LARGE SCALE GENOMIC DNA]</scope>
    <source>
        <strain evidence="4">finn</strain>
    </source>
</reference>
<reference evidence="3 4" key="1">
    <citation type="submission" date="2016-08" db="EMBL/GenBank/DDBJ databases">
        <title>Genomes of anaerobic fungi encode conserved fungal cellulosomes for biomass hydrolysis.</title>
        <authorList>
            <consortium name="DOE Joint Genome Institute"/>
            <person name="Haitjema C.H."/>
            <person name="Gilmore S.P."/>
            <person name="Henske J.K."/>
            <person name="Solomon K.V."/>
            <person name="De Groot R."/>
            <person name="Kuo A."/>
            <person name="Mondo S.J."/>
            <person name="Salamov A.A."/>
            <person name="Labutti K."/>
            <person name="Zhao Z."/>
            <person name="Chiniquy J."/>
            <person name="Barry K."/>
            <person name="Brewer H.M."/>
            <person name="Purvine S.O."/>
            <person name="Wright A.T."/>
            <person name="Boxma B."/>
            <person name="Van Alen T."/>
            <person name="Hackstein J.H."/>
            <person name="Baker S.E."/>
            <person name="Grigoriev I.V."/>
            <person name="O'Malley M.A."/>
        </authorList>
    </citation>
    <scope>NUCLEOTIDE SEQUENCE [LARGE SCALE GENOMIC DNA]</scope>
    <source>
        <strain evidence="4">finn</strain>
    </source>
</reference>
<dbReference type="AlphaFoldDB" id="A0A1Y1V050"/>
<gene>
    <name evidence="3" type="ORF">BCR36DRAFT_415090</name>
</gene>